<dbReference type="SMART" id="SM00225">
    <property type="entry name" value="BTB"/>
    <property type="match status" value="1"/>
</dbReference>
<evidence type="ECO:0000256" key="1">
    <source>
        <dbReference type="ARBA" id="ARBA00006497"/>
    </source>
</evidence>
<gene>
    <name evidence="5" type="ORF">ORPV_298</name>
</gene>
<keyword evidence="3" id="KW-0677">Repeat</keyword>
<dbReference type="InterPro" id="IPR011333">
    <property type="entry name" value="SKP1/BTB/POZ_sf"/>
</dbReference>
<accession>A0A2I2L3S9</accession>
<dbReference type="SUPFAM" id="SSF54695">
    <property type="entry name" value="POZ domain"/>
    <property type="match status" value="1"/>
</dbReference>
<feature type="domain" description="BTB" evidence="4">
    <location>
        <begin position="12"/>
        <end position="72"/>
    </location>
</feature>
<dbReference type="RefSeq" id="YP_009448504.1">
    <property type="nucleotide sequence ID" value="NC_036594.1"/>
</dbReference>
<dbReference type="GeneID" id="35382070"/>
<protein>
    <submittedName>
        <fullName evidence="5">SKP1/BTB/POZ domain-containing protein</fullName>
    </submittedName>
</protein>
<dbReference type="CDD" id="cd18186">
    <property type="entry name" value="BTB_POZ_ZBTB_KLHL-like"/>
    <property type="match status" value="1"/>
</dbReference>
<dbReference type="Gene3D" id="3.30.710.10">
    <property type="entry name" value="Potassium Channel Kv1.1, Chain A"/>
    <property type="match status" value="1"/>
</dbReference>
<dbReference type="Pfam" id="PF00651">
    <property type="entry name" value="BTB"/>
    <property type="match status" value="1"/>
</dbReference>
<evidence type="ECO:0000259" key="4">
    <source>
        <dbReference type="PROSITE" id="PS50097"/>
    </source>
</evidence>
<comment type="similarity">
    <text evidence="1">Belongs to the mimivirus BTB/WD family.</text>
</comment>
<proteinExistence type="inferred from homology"/>
<name>A0A2I2L3S9_9VIRU</name>
<dbReference type="KEGG" id="vg:35382070"/>
<dbReference type="InterPro" id="IPR000210">
    <property type="entry name" value="BTB/POZ_dom"/>
</dbReference>
<organism evidence="5">
    <name type="scientific">Orpheovirus IHUMI-LCC2</name>
    <dbReference type="NCBI Taxonomy" id="2023057"/>
    <lineage>
        <taxon>Viruses</taxon>
        <taxon>Varidnaviria</taxon>
        <taxon>Bamfordvirae</taxon>
        <taxon>Nucleocytoviricota</taxon>
        <taxon>Megaviricetes</taxon>
        <taxon>Pimascovirales</taxon>
        <taxon>Ocovirineae</taxon>
        <taxon>Orpheoviridae</taxon>
        <taxon>Alphaorpheovirus</taxon>
        <taxon>Alphaorpheovirus massiliense</taxon>
    </lineage>
</organism>
<keyword evidence="2" id="KW-0880">Kelch repeat</keyword>
<dbReference type="EMBL" id="LT906555">
    <property type="protein sequence ID" value="SNW62202.1"/>
    <property type="molecule type" value="Genomic_DNA"/>
</dbReference>
<sequence>MFASYLNNKEFSDIIIYTKDGEIIHSHKIVLSLSPFFKTMFNNNMIESIECKIKLDIDKDLCLFLLEYLYNNMKLNVENYKLFIYDRLEDIMYWMNFLQIEELRSIIYNYIVNNKDNLEYNYNIYYLLHYYDMTPYLEKHPLELYTTLTYDADKLNDTAYNLNDTTTLNYIIKYCHFYTLEKILLFLHNNHYRLDIKGLNIEKISTEHIKSLVINNIYLNICIEYLNKYYHKFHDDYNAINFFKLVTGNIETSDFSNPPIYYQQFKFDSPVIFLGNSNNVWLVRNIRKLEGVDHNNLYVENIYNCARNGAYMLIVSIKYKFMFFFKVEGMSREYTNKQPACTIHTINFSEDNILWYNVSRNDITNKIDYIRKSMGNMGLKCNVKEHLMVYAIQSRYEINIE</sequence>
<reference evidence="5" key="1">
    <citation type="submission" date="2017-08" db="EMBL/GenBank/DDBJ databases">
        <authorList>
            <consortium name="Urmite Genomes"/>
        </authorList>
    </citation>
    <scope>NUCLEOTIDE SEQUENCE [LARGE SCALE GENOMIC DNA]</scope>
    <source>
        <strain evidence="5">IHUMI-LCC2</strain>
    </source>
</reference>
<dbReference type="PROSITE" id="PS50097">
    <property type="entry name" value="BTB"/>
    <property type="match status" value="1"/>
</dbReference>
<evidence type="ECO:0000313" key="5">
    <source>
        <dbReference type="EMBL" id="SNW62202.1"/>
    </source>
</evidence>
<dbReference type="PANTHER" id="PTHR24412:SF489">
    <property type="entry name" value="RING FINGER DOMAIN AND KELCH REPEAT-CONTAINING PROTEIN DDB_G0271372"/>
    <property type="match status" value="1"/>
</dbReference>
<evidence type="ECO:0000313" key="6">
    <source>
        <dbReference type="Proteomes" id="UP000236316"/>
    </source>
</evidence>
<evidence type="ECO:0000256" key="3">
    <source>
        <dbReference type="ARBA" id="ARBA00022737"/>
    </source>
</evidence>
<evidence type="ECO:0000256" key="2">
    <source>
        <dbReference type="ARBA" id="ARBA00022441"/>
    </source>
</evidence>
<dbReference type="Proteomes" id="UP000236316">
    <property type="component" value="Segment"/>
</dbReference>
<keyword evidence="6" id="KW-1185">Reference proteome</keyword>
<dbReference type="PANTHER" id="PTHR24412">
    <property type="entry name" value="KELCH PROTEIN"/>
    <property type="match status" value="1"/>
</dbReference>